<dbReference type="Proteomes" id="UP000760494">
    <property type="component" value="Unassembled WGS sequence"/>
</dbReference>
<comment type="caution">
    <text evidence="1">The sequence shown here is derived from an EMBL/GenBank/DDBJ whole genome shotgun (WGS) entry which is preliminary data.</text>
</comment>
<reference evidence="1" key="1">
    <citation type="submission" date="2019-05" db="EMBL/GenBank/DDBJ databases">
        <authorList>
            <person name="Piombo E."/>
        </authorList>
    </citation>
    <scope>NUCLEOTIDE SEQUENCE</scope>
    <source>
        <strain evidence="1">C2S</strain>
    </source>
</reference>
<protein>
    <submittedName>
        <fullName evidence="1">Uncharacterized protein</fullName>
    </submittedName>
</protein>
<gene>
    <name evidence="1" type="ORF">C2S_14361</name>
</gene>
<organism evidence="1 2">
    <name type="scientific">Fusarium fujikuroi</name>
    <name type="common">Bakanae and foot rot disease fungus</name>
    <name type="synonym">Gibberella fujikuroi</name>
    <dbReference type="NCBI Taxonomy" id="5127"/>
    <lineage>
        <taxon>Eukaryota</taxon>
        <taxon>Fungi</taxon>
        <taxon>Dikarya</taxon>
        <taxon>Ascomycota</taxon>
        <taxon>Pezizomycotina</taxon>
        <taxon>Sordariomycetes</taxon>
        <taxon>Hypocreomycetidae</taxon>
        <taxon>Hypocreales</taxon>
        <taxon>Nectriaceae</taxon>
        <taxon>Fusarium</taxon>
        <taxon>Fusarium fujikuroi species complex</taxon>
    </lineage>
</organism>
<evidence type="ECO:0000313" key="2">
    <source>
        <dbReference type="Proteomes" id="UP000760494"/>
    </source>
</evidence>
<sequence length="385" mass="42112">MQPFSQSTFSSPVPSSQANRAIGDILQEIALDKWETLVSSSIRSARDAGLRLNCLTGNPWSEKRRERKSIKLADAYLPNTVPKNTEAFNSTPAHFQMRCWLQELCRMPPRRLLYKCKELCRGHIRLGADSACSNHQKYLDVSRRDYYIMWFVANVAVVAEIMLSSSPVFLRKTRLKPVLGVSLGRGDVVLPTMLQQFLQARLATIDAYNFTQLIYLDNNKDSYISSLPQKPEPAYTYAVTPTRFCSSGHLTLTFSVTSIVLIARSKTTVNSIFCQFSVGSVEANLLAASALANHATNTAANDPITHTITSGGDEFLIRGPPAAANGGSSISVKAQAKIVLATGLTFIITGTGNGVAGVAQVIVNESANNRPDQRVLQETLRLGKV</sequence>
<dbReference type="EMBL" id="CABFJX010000041">
    <property type="protein sequence ID" value="VTT60176.1"/>
    <property type="molecule type" value="Genomic_DNA"/>
</dbReference>
<evidence type="ECO:0000313" key="1">
    <source>
        <dbReference type="EMBL" id="VTT60176.1"/>
    </source>
</evidence>
<accession>A0A9Q9U6F8</accession>
<proteinExistence type="predicted"/>
<name>A0A9Q9U6F8_FUSFU</name>
<dbReference type="AlphaFoldDB" id="A0A9Q9U6F8"/>